<dbReference type="Proteomes" id="UP000028990">
    <property type="component" value="Unassembled WGS sequence"/>
</dbReference>
<accession>A0A091EJQ6</accession>
<dbReference type="AlphaFoldDB" id="A0A091EJQ6"/>
<evidence type="ECO:0000256" key="1">
    <source>
        <dbReference type="SAM" id="MobiDB-lite"/>
    </source>
</evidence>
<proteinExistence type="predicted"/>
<protein>
    <submittedName>
        <fullName evidence="2">Uncharacterized protein</fullName>
    </submittedName>
</protein>
<keyword evidence="3" id="KW-1185">Reference proteome</keyword>
<evidence type="ECO:0000313" key="2">
    <source>
        <dbReference type="EMBL" id="KFO35746.1"/>
    </source>
</evidence>
<dbReference type="EMBL" id="KN121670">
    <property type="protein sequence ID" value="KFO35746.1"/>
    <property type="molecule type" value="Genomic_DNA"/>
</dbReference>
<name>A0A091EJQ6_FUKDA</name>
<reference evidence="2 3" key="1">
    <citation type="submission" date="2013-11" db="EMBL/GenBank/DDBJ databases">
        <title>The Damaraland mole rat (Fukomys damarensis) genome and evolution of African mole rats.</title>
        <authorList>
            <person name="Gladyshev V.N."/>
            <person name="Fang X."/>
        </authorList>
    </citation>
    <scope>NUCLEOTIDE SEQUENCE [LARGE SCALE GENOMIC DNA]</scope>
    <source>
        <tissue evidence="2">Liver</tissue>
    </source>
</reference>
<gene>
    <name evidence="2" type="ORF">H920_02975</name>
</gene>
<sequence>MQAAHRQGCSNQPREPPAGACPVSAGVLGPRRTWDVTAAVRHPGDTHLRGSSRPLSRVLRI</sequence>
<organism evidence="2 3">
    <name type="scientific">Fukomys damarensis</name>
    <name type="common">Damaraland mole rat</name>
    <name type="synonym">Cryptomys damarensis</name>
    <dbReference type="NCBI Taxonomy" id="885580"/>
    <lineage>
        <taxon>Eukaryota</taxon>
        <taxon>Metazoa</taxon>
        <taxon>Chordata</taxon>
        <taxon>Craniata</taxon>
        <taxon>Vertebrata</taxon>
        <taxon>Euteleostomi</taxon>
        <taxon>Mammalia</taxon>
        <taxon>Eutheria</taxon>
        <taxon>Euarchontoglires</taxon>
        <taxon>Glires</taxon>
        <taxon>Rodentia</taxon>
        <taxon>Hystricomorpha</taxon>
        <taxon>Bathyergidae</taxon>
        <taxon>Fukomys</taxon>
    </lineage>
</organism>
<evidence type="ECO:0000313" key="3">
    <source>
        <dbReference type="Proteomes" id="UP000028990"/>
    </source>
</evidence>
<feature type="region of interest" description="Disordered" evidence="1">
    <location>
        <begin position="1"/>
        <end position="27"/>
    </location>
</feature>